<gene>
    <name evidence="3" type="ORF">L486_03136</name>
</gene>
<evidence type="ECO:0000259" key="2">
    <source>
        <dbReference type="Pfam" id="PF24883"/>
    </source>
</evidence>
<keyword evidence="4" id="KW-1185">Reference proteome</keyword>
<dbReference type="STRING" id="1331196.A0A1B9ISZ8"/>
<dbReference type="Pfam" id="PF24883">
    <property type="entry name" value="NPHP3_N"/>
    <property type="match status" value="1"/>
</dbReference>
<organism evidence="3 4">
    <name type="scientific">Kwoniella mangroviensis CBS 10435</name>
    <dbReference type="NCBI Taxonomy" id="1331196"/>
    <lineage>
        <taxon>Eukaryota</taxon>
        <taxon>Fungi</taxon>
        <taxon>Dikarya</taxon>
        <taxon>Basidiomycota</taxon>
        <taxon>Agaricomycotina</taxon>
        <taxon>Tremellomycetes</taxon>
        <taxon>Tremellales</taxon>
        <taxon>Cryptococcaceae</taxon>
        <taxon>Kwoniella</taxon>
    </lineage>
</organism>
<dbReference type="EMBL" id="KI669461">
    <property type="protein sequence ID" value="OCF58647.1"/>
    <property type="molecule type" value="Genomic_DNA"/>
</dbReference>
<feature type="domain" description="Nephrocystin 3-like N-terminal" evidence="2">
    <location>
        <begin position="66"/>
        <end position="169"/>
    </location>
</feature>
<protein>
    <recommendedName>
        <fullName evidence="2">Nephrocystin 3-like N-terminal domain-containing protein</fullName>
    </recommendedName>
</protein>
<dbReference type="Gene3D" id="3.40.50.300">
    <property type="entry name" value="P-loop containing nucleotide triphosphate hydrolases"/>
    <property type="match status" value="1"/>
</dbReference>
<dbReference type="AlphaFoldDB" id="A0A1B9ISZ8"/>
<reference evidence="3 4" key="1">
    <citation type="submission" date="2013-07" db="EMBL/GenBank/DDBJ databases">
        <title>The Genome Sequence of Kwoniella mangroviensis CBS10435.</title>
        <authorList>
            <consortium name="The Broad Institute Genome Sequencing Platform"/>
            <person name="Cuomo C."/>
            <person name="Litvintseva A."/>
            <person name="Chen Y."/>
            <person name="Heitman J."/>
            <person name="Sun S."/>
            <person name="Springer D."/>
            <person name="Dromer F."/>
            <person name="Young S.K."/>
            <person name="Zeng Q."/>
            <person name="Gargeya S."/>
            <person name="Fitzgerald M."/>
            <person name="Abouelleil A."/>
            <person name="Alvarado L."/>
            <person name="Berlin A.M."/>
            <person name="Chapman S.B."/>
            <person name="Dewar J."/>
            <person name="Goldberg J."/>
            <person name="Griggs A."/>
            <person name="Gujja S."/>
            <person name="Hansen M."/>
            <person name="Howarth C."/>
            <person name="Imamovic A."/>
            <person name="Larimer J."/>
            <person name="McCowan C."/>
            <person name="Murphy C."/>
            <person name="Pearson M."/>
            <person name="Priest M."/>
            <person name="Roberts A."/>
            <person name="Saif S."/>
            <person name="Shea T."/>
            <person name="Sykes S."/>
            <person name="Wortman J."/>
            <person name="Nusbaum C."/>
            <person name="Birren B."/>
        </authorList>
    </citation>
    <scope>NUCLEOTIDE SEQUENCE [LARGE SCALE GENOMIC DNA]</scope>
    <source>
        <strain evidence="3 4">CBS 10435</strain>
    </source>
</reference>
<dbReference type="OrthoDB" id="5426988at2759"/>
<evidence type="ECO:0000313" key="4">
    <source>
        <dbReference type="Proteomes" id="UP000092583"/>
    </source>
</evidence>
<name>A0A1B9ISZ8_9TREE</name>
<dbReference type="InterPro" id="IPR056884">
    <property type="entry name" value="NPHP3-like_N"/>
</dbReference>
<dbReference type="SUPFAM" id="SSF52540">
    <property type="entry name" value="P-loop containing nucleoside triphosphate hydrolases"/>
    <property type="match status" value="1"/>
</dbReference>
<reference evidence="4" key="2">
    <citation type="submission" date="2013-12" db="EMBL/GenBank/DDBJ databases">
        <title>Evolution of pathogenesis and genome organization in the Tremellales.</title>
        <authorList>
            <person name="Cuomo C."/>
            <person name="Litvintseva A."/>
            <person name="Heitman J."/>
            <person name="Chen Y."/>
            <person name="Sun S."/>
            <person name="Springer D."/>
            <person name="Dromer F."/>
            <person name="Young S."/>
            <person name="Zeng Q."/>
            <person name="Chapman S."/>
            <person name="Gujja S."/>
            <person name="Saif S."/>
            <person name="Birren B."/>
        </authorList>
    </citation>
    <scope>NUCLEOTIDE SEQUENCE [LARGE SCALE GENOMIC DNA]</scope>
    <source>
        <strain evidence="4">CBS 10435</strain>
    </source>
</reference>
<dbReference type="InterPro" id="IPR027417">
    <property type="entry name" value="P-loop_NTPase"/>
</dbReference>
<sequence length="260" mass="28935">MNVNVTSVLVFDQAQMNRFIFGSDLATQRLFHLRRLGAAFDPDPAVHAGRQVEGCEIWVIKVQGVVETSSTGSTIVLLSGFPGVGKKTVAQSLLRSFPEARLFDNHLLIDATAAVLDREDEAYQSLRQAFRSALFSTLSSYPSSIPPILLFTECQSTKSGAQVMNEYLEFASSTHSRLISIILECSMAENVKRLIAEDRMKAGNTKLTDIEVLKYMKDNYSIHRYGDRADKEWVIDTSGESVEDVVNDIRMKLISVTDTT</sequence>
<accession>A0A1B9ISZ8</accession>
<proteinExistence type="predicted"/>
<evidence type="ECO:0000256" key="1">
    <source>
        <dbReference type="ARBA" id="ARBA00022737"/>
    </source>
</evidence>
<evidence type="ECO:0000313" key="3">
    <source>
        <dbReference type="EMBL" id="OCF58647.1"/>
    </source>
</evidence>
<dbReference type="Proteomes" id="UP000092583">
    <property type="component" value="Unassembled WGS sequence"/>
</dbReference>
<keyword evidence="1" id="KW-0677">Repeat</keyword>